<name>A0AAW1TYT2_9CUCU</name>
<proteinExistence type="predicted"/>
<sequence>MLSKLLYETNIQHRMETEPETLSNNNSHVEENNIIKYGSLPYIRNLTNEIKNCFKNENIKIPTYNVKTISTLYSKLKDRTPKLLKSNIIYKIKCTECESTYVGQTAQWLKSRLALHKSDITKRKLRCALALHLLEKNHKIDFESTEILEVNGKYNKRLILQMINIRRQTNPINRKNDEKRS</sequence>
<dbReference type="Gene3D" id="3.40.1440.10">
    <property type="entry name" value="GIY-YIG endonuclease"/>
    <property type="match status" value="1"/>
</dbReference>
<protein>
    <recommendedName>
        <fullName evidence="3">GIY-YIG domain-containing protein</fullName>
    </recommendedName>
</protein>
<evidence type="ECO:0000313" key="1">
    <source>
        <dbReference type="EMBL" id="KAK9873035.1"/>
    </source>
</evidence>
<keyword evidence="2" id="KW-1185">Reference proteome</keyword>
<accession>A0AAW1TYT2</accession>
<dbReference type="Proteomes" id="UP001431783">
    <property type="component" value="Unassembled WGS sequence"/>
</dbReference>
<reference evidence="1 2" key="1">
    <citation type="submission" date="2023-03" db="EMBL/GenBank/DDBJ databases">
        <title>Genome insight into feeding habits of ladybird beetles.</title>
        <authorList>
            <person name="Li H.-S."/>
            <person name="Huang Y.-H."/>
            <person name="Pang H."/>
        </authorList>
    </citation>
    <scope>NUCLEOTIDE SEQUENCE [LARGE SCALE GENOMIC DNA]</scope>
    <source>
        <strain evidence="1">SYSU_2023b</strain>
        <tissue evidence="1">Whole body</tissue>
    </source>
</reference>
<evidence type="ECO:0000313" key="2">
    <source>
        <dbReference type="Proteomes" id="UP001431783"/>
    </source>
</evidence>
<comment type="caution">
    <text evidence="1">The sequence shown here is derived from an EMBL/GenBank/DDBJ whole genome shotgun (WGS) entry which is preliminary data.</text>
</comment>
<dbReference type="EMBL" id="JARQZJ010000015">
    <property type="protein sequence ID" value="KAK9873035.1"/>
    <property type="molecule type" value="Genomic_DNA"/>
</dbReference>
<dbReference type="InterPro" id="IPR035901">
    <property type="entry name" value="GIY-YIG_endonuc_sf"/>
</dbReference>
<organism evidence="1 2">
    <name type="scientific">Henosepilachna vigintioctopunctata</name>
    <dbReference type="NCBI Taxonomy" id="420089"/>
    <lineage>
        <taxon>Eukaryota</taxon>
        <taxon>Metazoa</taxon>
        <taxon>Ecdysozoa</taxon>
        <taxon>Arthropoda</taxon>
        <taxon>Hexapoda</taxon>
        <taxon>Insecta</taxon>
        <taxon>Pterygota</taxon>
        <taxon>Neoptera</taxon>
        <taxon>Endopterygota</taxon>
        <taxon>Coleoptera</taxon>
        <taxon>Polyphaga</taxon>
        <taxon>Cucujiformia</taxon>
        <taxon>Coccinelloidea</taxon>
        <taxon>Coccinellidae</taxon>
        <taxon>Epilachninae</taxon>
        <taxon>Epilachnini</taxon>
        <taxon>Henosepilachna</taxon>
    </lineage>
</organism>
<gene>
    <name evidence="1" type="ORF">WA026_020769</name>
</gene>
<evidence type="ECO:0008006" key="3">
    <source>
        <dbReference type="Google" id="ProtNLM"/>
    </source>
</evidence>
<dbReference type="AlphaFoldDB" id="A0AAW1TYT2"/>